<feature type="domain" description="GSKIP" evidence="1">
    <location>
        <begin position="35"/>
        <end position="94"/>
    </location>
</feature>
<dbReference type="KEGG" id="cot:CORT_0B01990"/>
<dbReference type="OrthoDB" id="5804279at2759"/>
<protein>
    <recommendedName>
        <fullName evidence="1">GSKIP domain-containing protein</fullName>
    </recommendedName>
</protein>
<evidence type="ECO:0000259" key="1">
    <source>
        <dbReference type="Pfam" id="PF05303"/>
    </source>
</evidence>
<dbReference type="Proteomes" id="UP000005018">
    <property type="component" value="Chromosome 2"/>
</dbReference>
<dbReference type="Gene3D" id="3.30.2280.10">
    <property type="entry name" value="Hypothetical protein (hspc210)"/>
    <property type="match status" value="1"/>
</dbReference>
<dbReference type="InterPro" id="IPR023231">
    <property type="entry name" value="GSKIP_dom_sf"/>
</dbReference>
<dbReference type="Pfam" id="PF05303">
    <property type="entry name" value="GSKIP_dom"/>
    <property type="match status" value="1"/>
</dbReference>
<reference evidence="2 3" key="1">
    <citation type="journal article" date="2012" name="PLoS ONE">
        <title>Sequence and analysis of the genome of the pathogenic yeast Candida orthopsilosis.</title>
        <authorList>
            <person name="Riccombeni A."/>
            <person name="Vidanes G."/>
            <person name="Proux-Wera E."/>
            <person name="Wolfe K.H."/>
            <person name="Butler G."/>
        </authorList>
    </citation>
    <scope>NUCLEOTIDE SEQUENCE [LARGE SCALE GENOMIC DNA]</scope>
    <source>
        <strain evidence="2 3">Co 90-125</strain>
    </source>
</reference>
<dbReference type="EMBL" id="HE681720">
    <property type="protein sequence ID" value="CCG21917.1"/>
    <property type="molecule type" value="Genomic_DNA"/>
</dbReference>
<dbReference type="HOGENOM" id="CLU_155352_0_0_1"/>
<dbReference type="InterPro" id="IPR007967">
    <property type="entry name" value="GSKIP_dom"/>
</dbReference>
<dbReference type="RefSeq" id="XP_003867355.1">
    <property type="nucleotide sequence ID" value="XM_003867307.1"/>
</dbReference>
<proteinExistence type="predicted"/>
<gene>
    <name evidence="2" type="ORF">CORT_0B01990</name>
</gene>
<keyword evidence="3" id="KW-1185">Reference proteome</keyword>
<name>H8X0M8_CANO9</name>
<evidence type="ECO:0000313" key="2">
    <source>
        <dbReference type="EMBL" id="CCG21917.1"/>
    </source>
</evidence>
<evidence type="ECO:0000313" key="3">
    <source>
        <dbReference type="Proteomes" id="UP000005018"/>
    </source>
</evidence>
<dbReference type="AlphaFoldDB" id="H8X0M8"/>
<dbReference type="GeneID" id="14538323"/>
<accession>H8X0M8</accession>
<organism evidence="2 3">
    <name type="scientific">Candida orthopsilosis (strain 90-125)</name>
    <name type="common">Yeast</name>
    <dbReference type="NCBI Taxonomy" id="1136231"/>
    <lineage>
        <taxon>Eukaryota</taxon>
        <taxon>Fungi</taxon>
        <taxon>Dikarya</taxon>
        <taxon>Ascomycota</taxon>
        <taxon>Saccharomycotina</taxon>
        <taxon>Pichiomycetes</taxon>
        <taxon>Debaryomycetaceae</taxon>
        <taxon>Candida/Lodderomyces clade</taxon>
        <taxon>Candida</taxon>
    </lineage>
</organism>
<dbReference type="SUPFAM" id="SSF103107">
    <property type="entry name" value="Hypothetical protein c14orf129, hspc210"/>
    <property type="match status" value="1"/>
</dbReference>
<sequence length="96" mass="11140">MDSSQQQHELSSIYQEYRSFFPTCVLYLGKEPKQVELTTVEGDVVKATVDLRGWSQISPISTRHYETFEAMMQELSPSFRDKFSSELTNRLNSLLQ</sequence>